<name>A0A848B5Y2_9FIRM</name>
<comment type="caution">
    <text evidence="1">The sequence shown here is derived from an EMBL/GenBank/DDBJ whole genome shotgun (WGS) entry which is preliminary data.</text>
</comment>
<dbReference type="Proteomes" id="UP000543804">
    <property type="component" value="Unassembled WGS sequence"/>
</dbReference>
<gene>
    <name evidence="1" type="ORF">HF878_08855</name>
</gene>
<reference evidence="1 2" key="1">
    <citation type="submission" date="2020-04" db="EMBL/GenBank/DDBJ databases">
        <authorList>
            <person name="Hitch T.C.A."/>
            <person name="Wylensek D."/>
            <person name="Clavel T."/>
        </authorList>
    </citation>
    <scope>NUCLEOTIDE SEQUENCE [LARGE SCALE GENOMIC DNA]</scope>
    <source>
        <strain evidence="1 2">PG-130-P53-12</strain>
    </source>
</reference>
<dbReference type="EMBL" id="JABAFA010000038">
    <property type="protein sequence ID" value="NMD99570.1"/>
    <property type="molecule type" value="Genomic_DNA"/>
</dbReference>
<keyword evidence="2" id="KW-1185">Reference proteome</keyword>
<organism evidence="1 2">
    <name type="scientific">Selenomonas bovis</name>
    <dbReference type="NCBI Taxonomy" id="416586"/>
    <lineage>
        <taxon>Bacteria</taxon>
        <taxon>Bacillati</taxon>
        <taxon>Bacillota</taxon>
        <taxon>Negativicutes</taxon>
        <taxon>Selenomonadales</taxon>
        <taxon>Selenomonadaceae</taxon>
        <taxon>Selenomonas</taxon>
    </lineage>
</organism>
<sequence length="79" mass="9015">MIGCRPVDVSLWELVEERGAPQASFCHLIERAVTSGRVETTLFFYRGRMMRLWGKCISRDAAGDIRSVAIVLTNEKEER</sequence>
<evidence type="ECO:0000313" key="1">
    <source>
        <dbReference type="EMBL" id="NMD99570.1"/>
    </source>
</evidence>
<protein>
    <submittedName>
        <fullName evidence="1">Uncharacterized protein</fullName>
    </submittedName>
</protein>
<accession>A0A848B5Y2</accession>
<dbReference type="AlphaFoldDB" id="A0A848B5Y2"/>
<proteinExistence type="predicted"/>
<dbReference type="RefSeq" id="WP_170077859.1">
    <property type="nucleotide sequence ID" value="NZ_JABAFA010000038.1"/>
</dbReference>
<evidence type="ECO:0000313" key="2">
    <source>
        <dbReference type="Proteomes" id="UP000543804"/>
    </source>
</evidence>